<dbReference type="InterPro" id="IPR038765">
    <property type="entry name" value="Papain-like_cys_pep_sf"/>
</dbReference>
<name>A0ABR2MI21_9ASPA</name>
<protein>
    <recommendedName>
        <fullName evidence="4">Ubiquitin-like protease family profile domain-containing protein</fullName>
    </recommendedName>
</protein>
<keyword evidence="2" id="KW-0645">Protease</keyword>
<keyword evidence="3" id="KW-0378">Hydrolase</keyword>
<dbReference type="Pfam" id="PF02902">
    <property type="entry name" value="Peptidase_C48"/>
    <property type="match status" value="1"/>
</dbReference>
<dbReference type="Gene3D" id="3.40.395.10">
    <property type="entry name" value="Adenoviral Proteinase, Chain A"/>
    <property type="match status" value="1"/>
</dbReference>
<dbReference type="InterPro" id="IPR003653">
    <property type="entry name" value="Peptidase_C48_C"/>
</dbReference>
<evidence type="ECO:0000313" key="5">
    <source>
        <dbReference type="EMBL" id="KAK8963200.1"/>
    </source>
</evidence>
<reference evidence="5 6" key="1">
    <citation type="journal article" date="2022" name="Nat. Plants">
        <title>Genomes of leafy and leafless Platanthera orchids illuminate the evolution of mycoheterotrophy.</title>
        <authorList>
            <person name="Li M.H."/>
            <person name="Liu K.W."/>
            <person name="Li Z."/>
            <person name="Lu H.C."/>
            <person name="Ye Q.L."/>
            <person name="Zhang D."/>
            <person name="Wang J.Y."/>
            <person name="Li Y.F."/>
            <person name="Zhong Z.M."/>
            <person name="Liu X."/>
            <person name="Yu X."/>
            <person name="Liu D.K."/>
            <person name="Tu X.D."/>
            <person name="Liu B."/>
            <person name="Hao Y."/>
            <person name="Liao X.Y."/>
            <person name="Jiang Y.T."/>
            <person name="Sun W.H."/>
            <person name="Chen J."/>
            <person name="Chen Y.Q."/>
            <person name="Ai Y."/>
            <person name="Zhai J.W."/>
            <person name="Wu S.S."/>
            <person name="Zhou Z."/>
            <person name="Hsiao Y.Y."/>
            <person name="Wu W.L."/>
            <person name="Chen Y.Y."/>
            <person name="Lin Y.F."/>
            <person name="Hsu J.L."/>
            <person name="Li C.Y."/>
            <person name="Wang Z.W."/>
            <person name="Zhao X."/>
            <person name="Zhong W.Y."/>
            <person name="Ma X.K."/>
            <person name="Ma L."/>
            <person name="Huang J."/>
            <person name="Chen G.Z."/>
            <person name="Huang M.Z."/>
            <person name="Huang L."/>
            <person name="Peng D.H."/>
            <person name="Luo Y.B."/>
            <person name="Zou S.Q."/>
            <person name="Chen S.P."/>
            <person name="Lan S."/>
            <person name="Tsai W.C."/>
            <person name="Van de Peer Y."/>
            <person name="Liu Z.J."/>
        </authorList>
    </citation>
    <scope>NUCLEOTIDE SEQUENCE [LARGE SCALE GENOMIC DNA]</scope>
    <source>
        <strain evidence="5">Lor288</strain>
    </source>
</reference>
<comment type="similarity">
    <text evidence="1">Belongs to the peptidase C48 family.</text>
</comment>
<dbReference type="Proteomes" id="UP001412067">
    <property type="component" value="Unassembled WGS sequence"/>
</dbReference>
<proteinExistence type="inferred from homology"/>
<keyword evidence="6" id="KW-1185">Reference proteome</keyword>
<feature type="domain" description="Ubiquitin-like protease family profile" evidence="4">
    <location>
        <begin position="1"/>
        <end position="41"/>
    </location>
</feature>
<evidence type="ECO:0000259" key="4">
    <source>
        <dbReference type="Pfam" id="PF02902"/>
    </source>
</evidence>
<comment type="caution">
    <text evidence="5">The sequence shown here is derived from an EMBL/GenBank/DDBJ whole genome shotgun (WGS) entry which is preliminary data.</text>
</comment>
<evidence type="ECO:0000313" key="6">
    <source>
        <dbReference type="Proteomes" id="UP001412067"/>
    </source>
</evidence>
<organism evidence="5 6">
    <name type="scientific">Platanthera guangdongensis</name>
    <dbReference type="NCBI Taxonomy" id="2320717"/>
    <lineage>
        <taxon>Eukaryota</taxon>
        <taxon>Viridiplantae</taxon>
        <taxon>Streptophyta</taxon>
        <taxon>Embryophyta</taxon>
        <taxon>Tracheophyta</taxon>
        <taxon>Spermatophyta</taxon>
        <taxon>Magnoliopsida</taxon>
        <taxon>Liliopsida</taxon>
        <taxon>Asparagales</taxon>
        <taxon>Orchidaceae</taxon>
        <taxon>Orchidoideae</taxon>
        <taxon>Orchideae</taxon>
        <taxon>Orchidinae</taxon>
        <taxon>Platanthera</taxon>
    </lineage>
</organism>
<evidence type="ECO:0000256" key="1">
    <source>
        <dbReference type="ARBA" id="ARBA00005234"/>
    </source>
</evidence>
<accession>A0ABR2MI21</accession>
<sequence length="76" mass="9251">MPCHMSCHWTLLVCRLKKHYWEFYDSLRSSCHRATLQNLVHSHNRMKAKVSFFLRIYLSCRLGVYMRMLVMLCKKL</sequence>
<dbReference type="SUPFAM" id="SSF54001">
    <property type="entry name" value="Cysteine proteinases"/>
    <property type="match status" value="1"/>
</dbReference>
<evidence type="ECO:0000256" key="3">
    <source>
        <dbReference type="ARBA" id="ARBA00022801"/>
    </source>
</evidence>
<dbReference type="EMBL" id="JBBWWR010000007">
    <property type="protein sequence ID" value="KAK8963200.1"/>
    <property type="molecule type" value="Genomic_DNA"/>
</dbReference>
<evidence type="ECO:0000256" key="2">
    <source>
        <dbReference type="ARBA" id="ARBA00022670"/>
    </source>
</evidence>
<gene>
    <name evidence="5" type="ORF">KSP40_PGU011316</name>
</gene>